<reference evidence="1" key="1">
    <citation type="submission" date="2020-11" db="EMBL/GenBank/DDBJ databases">
        <title>Multidrug resistant novel bacterium Savagea serpentis sp. nov., isolated from the scats of a vine snake (Ahaetulla nasuta).</title>
        <authorList>
            <person name="Venkata Ramana V."/>
            <person name="Vikas Patil S."/>
            <person name="Yogita Lugani V."/>
        </authorList>
    </citation>
    <scope>NUCLEOTIDE SEQUENCE</scope>
    <source>
        <strain evidence="1">SN6</strain>
    </source>
</reference>
<evidence type="ECO:0000313" key="1">
    <source>
        <dbReference type="EMBL" id="MBF4500529.1"/>
    </source>
</evidence>
<name>A0A8J7KSG0_9BACL</name>
<organism evidence="1 2">
    <name type="scientific">Savagea serpentis</name>
    <dbReference type="NCBI Taxonomy" id="2785297"/>
    <lineage>
        <taxon>Bacteria</taxon>
        <taxon>Bacillati</taxon>
        <taxon>Bacillota</taxon>
        <taxon>Bacilli</taxon>
        <taxon>Bacillales</taxon>
        <taxon>Caryophanaceae</taxon>
        <taxon>Savagea</taxon>
    </lineage>
</organism>
<dbReference type="InterPro" id="IPR011664">
    <property type="entry name" value="Abi_system_AbiD/AbiF-like"/>
</dbReference>
<proteinExistence type="predicted"/>
<dbReference type="Pfam" id="PF07751">
    <property type="entry name" value="Abi_2"/>
    <property type="match status" value="1"/>
</dbReference>
<keyword evidence="2" id="KW-1185">Reference proteome</keyword>
<comment type="caution">
    <text evidence="1">The sequence shown here is derived from an EMBL/GenBank/DDBJ whole genome shotgun (WGS) entry which is preliminary data.</text>
</comment>
<gene>
    <name evidence="1" type="ORF">IRY55_04055</name>
</gene>
<evidence type="ECO:0000313" key="2">
    <source>
        <dbReference type="Proteomes" id="UP000622653"/>
    </source>
</evidence>
<protein>
    <submittedName>
        <fullName evidence="1">Abi family protein</fullName>
    </submittedName>
</protein>
<accession>A0A8J7KSG0</accession>
<sequence>MGRVIKQLPYKSKKTPEELVKHILKPNGVKFEIVKEEDAIPYLKDLNYYYKFTCYRKNFWKDKKKKYKDLDFGYLVHLSDLDKELRHILLTMILEIEHNIKTQILRHISYNPKVDGYEIVHDYISSYNAKYSKKSPFLKKISIENFIKRGRSASSAGHGIYNKVKENNNYIAIWQLIEFMEFRELQYFFEYYFTRFQEKYIDVPPYVSLMVSSRYIRNAAAHNNPLLINLSAYPSDAIKKNGINKRYLNSLLQDHFRRGKIAKPIQFTHRFKDIASTFKLYKILREDANASNDPMIGALDALFKKIKTDSLFPTTNNDVAFFFTNLQKIYDDIYKKN</sequence>
<dbReference type="AlphaFoldDB" id="A0A8J7KSG0"/>
<dbReference type="Proteomes" id="UP000622653">
    <property type="component" value="Unassembled WGS sequence"/>
</dbReference>
<dbReference type="EMBL" id="JADKPV010000001">
    <property type="protein sequence ID" value="MBF4500529.1"/>
    <property type="molecule type" value="Genomic_DNA"/>
</dbReference>
<dbReference type="RefSeq" id="WP_194561965.1">
    <property type="nucleotide sequence ID" value="NZ_JADKPV010000001.1"/>
</dbReference>